<reference evidence="1 2" key="1">
    <citation type="submission" date="2020-11" db="EMBL/GenBank/DDBJ databases">
        <authorList>
            <person name="Lassalle F."/>
        </authorList>
    </citation>
    <scope>NUCLEOTIDE SEQUENCE [LARGE SCALE GENOMIC DNA]</scope>
    <source>
        <strain evidence="1 2">JC140</strain>
    </source>
</reference>
<gene>
    <name evidence="1" type="ORF">REJC140_03440</name>
</gene>
<evidence type="ECO:0000313" key="2">
    <source>
        <dbReference type="Proteomes" id="UP000606921"/>
    </source>
</evidence>
<dbReference type="Proteomes" id="UP000606921">
    <property type="component" value="Unassembled WGS sequence"/>
</dbReference>
<dbReference type="EMBL" id="CABFWF030000011">
    <property type="protein sequence ID" value="CAD7035690.1"/>
    <property type="molecule type" value="Genomic_DNA"/>
</dbReference>
<proteinExistence type="predicted"/>
<comment type="caution">
    <text evidence="1">The sequence shown here is derived from an EMBL/GenBank/DDBJ whole genome shotgun (WGS) entry which is preliminary data.</text>
</comment>
<evidence type="ECO:0000313" key="1">
    <source>
        <dbReference type="EMBL" id="CAD7035690.1"/>
    </source>
</evidence>
<sequence>MMLVASQSDIPQSPQPNAQHNVRILLAAQATRNAGAGCCSRGIIDLRGLPAVRLISTSPQLSEQHGELVVRCLAQRQVICHRSDCDQNLFFLPSDGNGARHDVLHCKVDGVLTEQVPVFGITVGWR</sequence>
<keyword evidence="2" id="KW-1185">Reference proteome</keyword>
<organism evidence="1 2">
    <name type="scientific">Pseudorhizobium endolithicum</name>
    <dbReference type="NCBI Taxonomy" id="1191678"/>
    <lineage>
        <taxon>Bacteria</taxon>
        <taxon>Pseudomonadati</taxon>
        <taxon>Pseudomonadota</taxon>
        <taxon>Alphaproteobacteria</taxon>
        <taxon>Hyphomicrobiales</taxon>
        <taxon>Rhizobiaceae</taxon>
        <taxon>Rhizobium/Agrobacterium group</taxon>
        <taxon>Pseudorhizobium</taxon>
    </lineage>
</organism>
<evidence type="ECO:0008006" key="3">
    <source>
        <dbReference type="Google" id="ProtNLM"/>
    </source>
</evidence>
<accession>A0ABN7JQA1</accession>
<name>A0ABN7JQA1_9HYPH</name>
<protein>
    <recommendedName>
        <fullName evidence="3">Rieske domain-containing protein</fullName>
    </recommendedName>
</protein>